<protein>
    <recommendedName>
        <fullName evidence="8">PHD-type domain-containing protein</fullName>
    </recommendedName>
</protein>
<feature type="compositionally biased region" description="Low complexity" evidence="7">
    <location>
        <begin position="483"/>
        <end position="515"/>
    </location>
</feature>
<reference evidence="9" key="1">
    <citation type="submission" date="2021-01" db="EMBL/GenBank/DDBJ databases">
        <authorList>
            <person name="Corre E."/>
            <person name="Pelletier E."/>
            <person name="Niang G."/>
            <person name="Scheremetjew M."/>
            <person name="Finn R."/>
            <person name="Kale V."/>
            <person name="Holt S."/>
            <person name="Cochrane G."/>
            <person name="Meng A."/>
            <person name="Brown T."/>
            <person name="Cohen L."/>
        </authorList>
    </citation>
    <scope>NUCLEOTIDE SEQUENCE</scope>
    <source>
        <strain evidence="9">CCAC1681</strain>
    </source>
</reference>
<dbReference type="GO" id="GO:0045893">
    <property type="term" value="P:positive regulation of DNA-templated transcription"/>
    <property type="evidence" value="ECO:0007669"/>
    <property type="project" value="TreeGrafter"/>
</dbReference>
<feature type="region of interest" description="Disordered" evidence="7">
    <location>
        <begin position="834"/>
        <end position="906"/>
    </location>
</feature>
<dbReference type="SUPFAM" id="SSF57903">
    <property type="entry name" value="FYVE/PHD zinc finger"/>
    <property type="match status" value="2"/>
</dbReference>
<feature type="compositionally biased region" description="Low complexity" evidence="7">
    <location>
        <begin position="879"/>
        <end position="898"/>
    </location>
</feature>
<dbReference type="InterPro" id="IPR001965">
    <property type="entry name" value="Znf_PHD"/>
</dbReference>
<evidence type="ECO:0000256" key="5">
    <source>
        <dbReference type="ARBA" id="ARBA00023242"/>
    </source>
</evidence>
<evidence type="ECO:0000259" key="8">
    <source>
        <dbReference type="PROSITE" id="PS50016"/>
    </source>
</evidence>
<gene>
    <name evidence="9" type="ORF">MSP1401_LOCUS1319</name>
</gene>
<evidence type="ECO:0000256" key="7">
    <source>
        <dbReference type="SAM" id="MobiDB-lite"/>
    </source>
</evidence>
<comment type="subcellular location">
    <subcellularLocation>
        <location evidence="1">Nucleus</location>
    </subcellularLocation>
</comment>
<keyword evidence="5" id="KW-0539">Nucleus</keyword>
<dbReference type="InterPro" id="IPR019787">
    <property type="entry name" value="Znf_PHD-finger"/>
</dbReference>
<dbReference type="SMART" id="SM00249">
    <property type="entry name" value="PHD"/>
    <property type="match status" value="2"/>
</dbReference>
<dbReference type="PROSITE" id="PS50016">
    <property type="entry name" value="ZF_PHD_2"/>
    <property type="match status" value="2"/>
</dbReference>
<name>A0A7S0CSR2_MICPS</name>
<proteinExistence type="predicted"/>
<organism evidence="9">
    <name type="scientific">Micromonas pusilla</name>
    <name type="common">Picoplanktonic green alga</name>
    <name type="synonym">Chromulina pusilla</name>
    <dbReference type="NCBI Taxonomy" id="38833"/>
    <lineage>
        <taxon>Eukaryota</taxon>
        <taxon>Viridiplantae</taxon>
        <taxon>Chlorophyta</taxon>
        <taxon>Mamiellophyceae</taxon>
        <taxon>Mamiellales</taxon>
        <taxon>Mamiellaceae</taxon>
        <taxon>Micromonas</taxon>
    </lineage>
</organism>
<dbReference type="Gene3D" id="3.30.40.10">
    <property type="entry name" value="Zinc/RING finger domain, C3HC4 (zinc finger)"/>
    <property type="match status" value="1"/>
</dbReference>
<evidence type="ECO:0000256" key="3">
    <source>
        <dbReference type="ARBA" id="ARBA00022771"/>
    </source>
</evidence>
<feature type="domain" description="PHD-type" evidence="8">
    <location>
        <begin position="76"/>
        <end position="125"/>
    </location>
</feature>
<dbReference type="EMBL" id="HBEN01001613">
    <property type="protein sequence ID" value="CAD8431169.1"/>
    <property type="molecule type" value="Transcribed_RNA"/>
</dbReference>
<evidence type="ECO:0000256" key="4">
    <source>
        <dbReference type="ARBA" id="ARBA00022833"/>
    </source>
</evidence>
<dbReference type="AlphaFoldDB" id="A0A7S0CSR2"/>
<dbReference type="PANTHER" id="PTHR46174:SF1">
    <property type="entry name" value="CXXC-TYPE ZINC FINGER PROTEIN 1"/>
    <property type="match status" value="1"/>
</dbReference>
<dbReference type="GO" id="GO:0048188">
    <property type="term" value="C:Set1C/COMPASS complex"/>
    <property type="evidence" value="ECO:0007669"/>
    <property type="project" value="InterPro"/>
</dbReference>
<keyword evidence="4" id="KW-0862">Zinc</keyword>
<dbReference type="PROSITE" id="PS01359">
    <property type="entry name" value="ZF_PHD_1"/>
    <property type="match status" value="2"/>
</dbReference>
<feature type="compositionally biased region" description="Acidic residues" evidence="7">
    <location>
        <begin position="859"/>
        <end position="870"/>
    </location>
</feature>
<dbReference type="InterPro" id="IPR037869">
    <property type="entry name" value="Spp1/CFP1"/>
</dbReference>
<dbReference type="GO" id="GO:0008270">
    <property type="term" value="F:zinc ion binding"/>
    <property type="evidence" value="ECO:0007669"/>
    <property type="project" value="UniProtKB-KW"/>
</dbReference>
<feature type="domain" description="PHD-type" evidence="8">
    <location>
        <begin position="774"/>
        <end position="829"/>
    </location>
</feature>
<sequence length="906" mass="95646">MPLRSEEGAALAATAAGAVAWSERLRRTLVRPRSSAGAHAAAVEDTATALRVVVQSIRAAIADLEGTGEPPESEEGQFCLCRQPGGKEMIGCDECGDWYHLRCVQVTANFARTAKHYVCPACRASAPDGDVFEINKPETTHRHIHRTRRASLATLGEALLESISFRGRPEEEDLLVQVFETHKKWRDAVAEAKSRRAKVAEIEAKTQFAKREWEEAEAKAAVPRDARLERAKGVRDRAAAVQQAQVLAGATAMAAALLGAGGGGTAAAALEATQRCATLPPEQQLDALGQQVAAAAAIKQQQLMQLKGAVAAAAAAGLAGGDASQESVAAAADSAGPFEALLIAQLQELGTFVHQLATSQQHIQAQLAAASGTQDLAAQQYQVVIQVMMLQQHYVALSKQQDVQLETLGSGLLEQQRVVAAAAAAAMEQDEEDDPTAVQAETPREEAPNEEAPKEEAPEPVGPPADAAAAPEEERNEEEKAAAEASPMPAPAADADAAEGAVAAPAPEPAISPGEPKAEPKTEPPEPKAEPLPVPAEDATRDDAAVFAADVPAAEKETEKEKEAPAPRPVARRKKAPEQASEEELALAAAAKAAKAAYDEAAAVLAEATRPSPARQMLAGLKSALAMELDHDPSDPELPILLREVCGAAWLARAEKTLAPALALGAFSEPDFPTVAASLDSSVFPTLGVLTRLRETGVASGMIVPGLEAPAPDALGEKVYRLERLGQKWLDRAADAVDKRNDVPVDAVKALMAEGKALPINLKEELEELGERCEVYCVCETAYDATRPMISCDNCEGWFHYECCDMRPPTPDEPEDEGARFTCPPCCEKNGATYAPFRPPPDRAAAPPPPKEKEKEKEEVSEEASEEDDASKEKPAKPAKPAAEAPAEPDAAPAPSGRGARRSRRG</sequence>
<feature type="compositionally biased region" description="Basic and acidic residues" evidence="7">
    <location>
        <begin position="442"/>
        <end position="457"/>
    </location>
</feature>
<dbReference type="InterPro" id="IPR011011">
    <property type="entry name" value="Znf_FYVE_PHD"/>
</dbReference>
<evidence type="ECO:0000256" key="2">
    <source>
        <dbReference type="ARBA" id="ARBA00022723"/>
    </source>
</evidence>
<dbReference type="Pfam" id="PF00628">
    <property type="entry name" value="PHD"/>
    <property type="match status" value="2"/>
</dbReference>
<accession>A0A7S0CSR2</accession>
<evidence type="ECO:0000256" key="1">
    <source>
        <dbReference type="ARBA" id="ARBA00004123"/>
    </source>
</evidence>
<dbReference type="PANTHER" id="PTHR46174">
    <property type="entry name" value="CXXC-TYPE ZINC FINGER PROTEIN 1"/>
    <property type="match status" value="1"/>
</dbReference>
<dbReference type="InterPro" id="IPR013083">
    <property type="entry name" value="Znf_RING/FYVE/PHD"/>
</dbReference>
<dbReference type="Gene3D" id="2.60.120.650">
    <property type="entry name" value="Cupin"/>
    <property type="match status" value="1"/>
</dbReference>
<keyword evidence="2" id="KW-0479">Metal-binding</keyword>
<evidence type="ECO:0000313" key="9">
    <source>
        <dbReference type="EMBL" id="CAD8431169.1"/>
    </source>
</evidence>
<feature type="compositionally biased region" description="Basic and acidic residues" evidence="7">
    <location>
        <begin position="516"/>
        <end position="529"/>
    </location>
</feature>
<dbReference type="InterPro" id="IPR019786">
    <property type="entry name" value="Zinc_finger_PHD-type_CS"/>
</dbReference>
<feature type="region of interest" description="Disordered" evidence="7">
    <location>
        <begin position="423"/>
        <end position="579"/>
    </location>
</feature>
<evidence type="ECO:0000256" key="6">
    <source>
        <dbReference type="PROSITE-ProRule" id="PRU00146"/>
    </source>
</evidence>
<feature type="compositionally biased region" description="Basic and acidic residues" evidence="7">
    <location>
        <begin position="553"/>
        <end position="565"/>
    </location>
</feature>
<keyword evidence="3 6" id="KW-0863">Zinc-finger</keyword>